<evidence type="ECO:0000256" key="1">
    <source>
        <dbReference type="SAM" id="SignalP"/>
    </source>
</evidence>
<keyword evidence="1" id="KW-0732">Signal</keyword>
<proteinExistence type="predicted"/>
<dbReference type="PANTHER" id="PTHR33673">
    <property type="entry name" value="SUPPRESSOR SRP40-LIKE PROTEIN"/>
    <property type="match status" value="1"/>
</dbReference>
<sequence>MVTYIFWDMILVLLVPATDHAYESSPRNPFIEQTSTSNKANVGAVESWQNQPYVYENTPTRGKNTTSNGASRGFWLIPHTFPSHVFPRNNTNAPVEWSTASNESLFSIYM</sequence>
<dbReference type="AlphaFoldDB" id="A0A4P1RUQ0"/>
<evidence type="ECO:0000313" key="3">
    <source>
        <dbReference type="Proteomes" id="UP000188354"/>
    </source>
</evidence>
<dbReference type="PANTHER" id="PTHR33673:SF35">
    <property type="match status" value="1"/>
</dbReference>
<keyword evidence="3" id="KW-1185">Reference proteome</keyword>
<feature type="chain" id="PRO_5020022554" evidence="1">
    <location>
        <begin position="18"/>
        <end position="110"/>
    </location>
</feature>
<dbReference type="Gramene" id="OIW18522">
    <property type="protein sequence ID" value="OIW18522"/>
    <property type="gene ID" value="TanjilG_13274"/>
</dbReference>
<evidence type="ECO:0000313" key="2">
    <source>
        <dbReference type="EMBL" id="OIW18522.1"/>
    </source>
</evidence>
<feature type="signal peptide" evidence="1">
    <location>
        <begin position="1"/>
        <end position="17"/>
    </location>
</feature>
<dbReference type="EMBL" id="CM007361">
    <property type="protein sequence ID" value="OIW18522.1"/>
    <property type="molecule type" value="Genomic_DNA"/>
</dbReference>
<organism evidence="2 3">
    <name type="scientific">Lupinus angustifolius</name>
    <name type="common">Narrow-leaved blue lupine</name>
    <dbReference type="NCBI Taxonomy" id="3871"/>
    <lineage>
        <taxon>Eukaryota</taxon>
        <taxon>Viridiplantae</taxon>
        <taxon>Streptophyta</taxon>
        <taxon>Embryophyta</taxon>
        <taxon>Tracheophyta</taxon>
        <taxon>Spermatophyta</taxon>
        <taxon>Magnoliopsida</taxon>
        <taxon>eudicotyledons</taxon>
        <taxon>Gunneridae</taxon>
        <taxon>Pentapetalae</taxon>
        <taxon>rosids</taxon>
        <taxon>fabids</taxon>
        <taxon>Fabales</taxon>
        <taxon>Fabaceae</taxon>
        <taxon>Papilionoideae</taxon>
        <taxon>50 kb inversion clade</taxon>
        <taxon>genistoids sensu lato</taxon>
        <taxon>core genistoids</taxon>
        <taxon>Genisteae</taxon>
        <taxon>Lupinus</taxon>
    </lineage>
</organism>
<protein>
    <submittedName>
        <fullName evidence="2">Uncharacterized protein</fullName>
    </submittedName>
</protein>
<reference evidence="2 3" key="1">
    <citation type="journal article" date="2017" name="Plant Biotechnol. J.">
        <title>A comprehensive draft genome sequence for lupin (Lupinus angustifolius), an emerging health food: insights into plant-microbe interactions and legume evolution.</title>
        <authorList>
            <person name="Hane J.K."/>
            <person name="Ming Y."/>
            <person name="Kamphuis L.G."/>
            <person name="Nelson M.N."/>
            <person name="Garg G."/>
            <person name="Atkins C.A."/>
            <person name="Bayer P.E."/>
            <person name="Bravo A."/>
            <person name="Bringans S."/>
            <person name="Cannon S."/>
            <person name="Edwards D."/>
            <person name="Foley R."/>
            <person name="Gao L.L."/>
            <person name="Harrison M.J."/>
            <person name="Huang W."/>
            <person name="Hurgobin B."/>
            <person name="Li S."/>
            <person name="Liu C.W."/>
            <person name="McGrath A."/>
            <person name="Morahan G."/>
            <person name="Murray J."/>
            <person name="Weller J."/>
            <person name="Jian J."/>
            <person name="Singh K.B."/>
        </authorList>
    </citation>
    <scope>NUCLEOTIDE SEQUENCE [LARGE SCALE GENOMIC DNA]</scope>
    <source>
        <strain evidence="3">cv. Tanjil</strain>
        <tissue evidence="2">Whole plant</tissue>
    </source>
</reference>
<name>A0A4P1RUQ0_LUPAN</name>
<dbReference type="Proteomes" id="UP000188354">
    <property type="component" value="Chromosome LG01"/>
</dbReference>
<accession>A0A4P1RUQ0</accession>
<gene>
    <name evidence="2" type="ORF">TanjilG_13274</name>
</gene>